<dbReference type="RefSeq" id="XP_013432507.1">
    <property type="nucleotide sequence ID" value="XM_013577053.1"/>
</dbReference>
<gene>
    <name evidence="1" type="ORF">ENH_00058170</name>
</gene>
<reference evidence="1" key="1">
    <citation type="submission" date="2013-10" db="EMBL/GenBank/DDBJ databases">
        <title>Genomic analysis of the causative agents of coccidiosis in chickens.</title>
        <authorList>
            <person name="Reid A.J."/>
            <person name="Blake D."/>
            <person name="Billington K."/>
            <person name="Browne H."/>
            <person name="Dunn M."/>
            <person name="Hung S."/>
            <person name="Kawahara F."/>
            <person name="Miranda-Saavedra D."/>
            <person name="Mourier T."/>
            <person name="Nagra H."/>
            <person name="Otto T.D."/>
            <person name="Rawlings N."/>
            <person name="Sanchez A."/>
            <person name="Sanders M."/>
            <person name="Subramaniam C."/>
            <person name="Tay Y."/>
            <person name="Dear P."/>
            <person name="Doerig C."/>
            <person name="Gruber A."/>
            <person name="Parkinson J."/>
            <person name="Shirley M."/>
            <person name="Wan K.L."/>
            <person name="Berriman M."/>
            <person name="Tomley F."/>
            <person name="Pain A."/>
        </authorList>
    </citation>
    <scope>NUCLEOTIDE SEQUENCE [LARGE SCALE GENOMIC DNA]</scope>
    <source>
        <strain evidence="1">Houghton</strain>
    </source>
</reference>
<organism evidence="1 2">
    <name type="scientific">Eimeria necatrix</name>
    <dbReference type="NCBI Taxonomy" id="51315"/>
    <lineage>
        <taxon>Eukaryota</taxon>
        <taxon>Sar</taxon>
        <taxon>Alveolata</taxon>
        <taxon>Apicomplexa</taxon>
        <taxon>Conoidasida</taxon>
        <taxon>Coccidia</taxon>
        <taxon>Eucoccidiorida</taxon>
        <taxon>Eimeriorina</taxon>
        <taxon>Eimeriidae</taxon>
        <taxon>Eimeria</taxon>
    </lineage>
</organism>
<accession>U6MQZ0</accession>
<dbReference type="Proteomes" id="UP000030754">
    <property type="component" value="Unassembled WGS sequence"/>
</dbReference>
<proteinExistence type="predicted"/>
<sequence length="69" mass="6940">MGTEAFKKWLEQQTEAARAAAETIAAALSSLPAAAPEALAPTKQAKEIYAEALLGASAAAAAALNALDK</sequence>
<name>U6MQZ0_9EIME</name>
<dbReference type="AlphaFoldDB" id="U6MQZ0"/>
<dbReference type="VEuPathDB" id="ToxoDB:ENH_00058170"/>
<evidence type="ECO:0000313" key="2">
    <source>
        <dbReference type="Proteomes" id="UP000030754"/>
    </source>
</evidence>
<evidence type="ECO:0000313" key="1">
    <source>
        <dbReference type="EMBL" id="CDJ64040.1"/>
    </source>
</evidence>
<keyword evidence="2" id="KW-1185">Reference proteome</keyword>
<dbReference type="EMBL" id="HG722897">
    <property type="protein sequence ID" value="CDJ64040.1"/>
    <property type="molecule type" value="Genomic_DNA"/>
</dbReference>
<reference evidence="1" key="2">
    <citation type="submission" date="2013-10" db="EMBL/GenBank/DDBJ databases">
        <authorList>
            <person name="Aslett M."/>
        </authorList>
    </citation>
    <scope>NUCLEOTIDE SEQUENCE [LARGE SCALE GENOMIC DNA]</scope>
    <source>
        <strain evidence="1">Houghton</strain>
    </source>
</reference>
<protein>
    <submittedName>
        <fullName evidence="1">Uncharacterized protein</fullName>
    </submittedName>
</protein>
<dbReference type="GeneID" id="25475958"/>